<name>A0A6V8K2D8_9ACTN</name>
<evidence type="ECO:0000259" key="1">
    <source>
        <dbReference type="Pfam" id="PF00668"/>
    </source>
</evidence>
<reference evidence="2 3" key="1">
    <citation type="submission" date="2020-03" db="EMBL/GenBank/DDBJ databases">
        <title>Whole genome shotgun sequence of Phytohabitans houttuyneae NBRC 108639.</title>
        <authorList>
            <person name="Komaki H."/>
            <person name="Tamura T."/>
        </authorList>
    </citation>
    <scope>NUCLEOTIDE SEQUENCE [LARGE SCALE GENOMIC DNA]</scope>
    <source>
        <strain evidence="2 3">NBRC 108639</strain>
    </source>
</reference>
<accession>A0A6V8K2D8</accession>
<dbReference type="SUPFAM" id="SSF52777">
    <property type="entry name" value="CoA-dependent acyltransferases"/>
    <property type="match status" value="2"/>
</dbReference>
<dbReference type="GO" id="GO:0043041">
    <property type="term" value="P:amino acid activation for nonribosomal peptide biosynthetic process"/>
    <property type="evidence" value="ECO:0007669"/>
    <property type="project" value="TreeGrafter"/>
</dbReference>
<dbReference type="RefSeq" id="WP_173053454.1">
    <property type="nucleotide sequence ID" value="NZ_BAABGO010000065.1"/>
</dbReference>
<dbReference type="GO" id="GO:0005737">
    <property type="term" value="C:cytoplasm"/>
    <property type="evidence" value="ECO:0007669"/>
    <property type="project" value="TreeGrafter"/>
</dbReference>
<dbReference type="GO" id="GO:0008610">
    <property type="term" value="P:lipid biosynthetic process"/>
    <property type="evidence" value="ECO:0007669"/>
    <property type="project" value="UniProtKB-ARBA"/>
</dbReference>
<dbReference type="InterPro" id="IPR023213">
    <property type="entry name" value="CAT-like_dom_sf"/>
</dbReference>
<sequence length="451" mass="49973">MKRITVPFKADPPDGDGVEDLAWGQREIWTAMVRQEWWLPIGYARAVPAGTTVEDLVEEVRYMMGRYPTLRTTLRYDPDGVTRQVVAGSGEIEVEVVDAADDEDPAAVADAARQRYWDGEYDLVHGLPIWIAIIRHRGVPTHLVTVMSHLVLDAFGGLVMLDEVVSRPEEPTAMPPREQVRWQSSPAGQRQNAAALRYWEKVLSTVPARRFPHRHEPRSPRHWEARFRSPAAHLALRVLAARTKVDASPLLLATFAIAMGRHTGINPVAVQVVVNNRFRPGLARSMSPLSQTGICAIDLAGLTIDDAVRLTARQAIAAYKHAYYNPSDVDDLVARLAAERGEELDLACFFNDRRIDVRDQEAGPAPTPEQVRAALPHSTFEWSRQRDTSFERMFAHIEDVPDMMAITIAGDTHYMSPGDLEAVVRGMEAVAVEAAFDPAATTGIPASGSSR</sequence>
<dbReference type="PANTHER" id="PTHR45527:SF1">
    <property type="entry name" value="FATTY ACID SYNTHASE"/>
    <property type="match status" value="1"/>
</dbReference>
<dbReference type="Pfam" id="PF00668">
    <property type="entry name" value="Condensation"/>
    <property type="match status" value="1"/>
</dbReference>
<dbReference type="GO" id="GO:0031177">
    <property type="term" value="F:phosphopantetheine binding"/>
    <property type="evidence" value="ECO:0007669"/>
    <property type="project" value="TreeGrafter"/>
</dbReference>
<gene>
    <name evidence="2" type="ORF">Phou_007110</name>
</gene>
<organism evidence="2 3">
    <name type="scientific">Phytohabitans houttuyneae</name>
    <dbReference type="NCBI Taxonomy" id="1076126"/>
    <lineage>
        <taxon>Bacteria</taxon>
        <taxon>Bacillati</taxon>
        <taxon>Actinomycetota</taxon>
        <taxon>Actinomycetes</taxon>
        <taxon>Micromonosporales</taxon>
        <taxon>Micromonosporaceae</taxon>
    </lineage>
</organism>
<dbReference type="GO" id="GO:0044550">
    <property type="term" value="P:secondary metabolite biosynthetic process"/>
    <property type="evidence" value="ECO:0007669"/>
    <property type="project" value="TreeGrafter"/>
</dbReference>
<dbReference type="Proteomes" id="UP000482800">
    <property type="component" value="Unassembled WGS sequence"/>
</dbReference>
<keyword evidence="3" id="KW-1185">Reference proteome</keyword>
<dbReference type="Gene3D" id="3.30.559.30">
    <property type="entry name" value="Nonribosomal peptide synthetase, condensation domain"/>
    <property type="match status" value="1"/>
</dbReference>
<evidence type="ECO:0000313" key="3">
    <source>
        <dbReference type="Proteomes" id="UP000482800"/>
    </source>
</evidence>
<dbReference type="GO" id="GO:0003824">
    <property type="term" value="F:catalytic activity"/>
    <property type="evidence" value="ECO:0007669"/>
    <property type="project" value="InterPro"/>
</dbReference>
<proteinExistence type="predicted"/>
<dbReference type="InterPro" id="IPR001242">
    <property type="entry name" value="Condensation_dom"/>
</dbReference>
<dbReference type="AlphaFoldDB" id="A0A6V8K2D8"/>
<comment type="caution">
    <text evidence="2">The sequence shown here is derived from an EMBL/GenBank/DDBJ whole genome shotgun (WGS) entry which is preliminary data.</text>
</comment>
<evidence type="ECO:0000313" key="2">
    <source>
        <dbReference type="EMBL" id="GFJ76531.1"/>
    </source>
</evidence>
<feature type="domain" description="Condensation" evidence="1">
    <location>
        <begin position="58"/>
        <end position="324"/>
    </location>
</feature>
<dbReference type="EMBL" id="BLPF01000001">
    <property type="protein sequence ID" value="GFJ76531.1"/>
    <property type="molecule type" value="Genomic_DNA"/>
</dbReference>
<dbReference type="PANTHER" id="PTHR45527">
    <property type="entry name" value="NONRIBOSOMAL PEPTIDE SYNTHETASE"/>
    <property type="match status" value="1"/>
</dbReference>
<protein>
    <recommendedName>
        <fullName evidence="1">Condensation domain-containing protein</fullName>
    </recommendedName>
</protein>
<dbReference type="Gene3D" id="3.30.559.10">
    <property type="entry name" value="Chloramphenicol acetyltransferase-like domain"/>
    <property type="match status" value="1"/>
</dbReference>
<reference evidence="2 3" key="2">
    <citation type="submission" date="2020-03" db="EMBL/GenBank/DDBJ databases">
        <authorList>
            <person name="Ichikawa N."/>
            <person name="Kimura A."/>
            <person name="Kitahashi Y."/>
            <person name="Uohara A."/>
        </authorList>
    </citation>
    <scope>NUCLEOTIDE SEQUENCE [LARGE SCALE GENOMIC DNA]</scope>
    <source>
        <strain evidence="2 3">NBRC 108639</strain>
    </source>
</reference>